<keyword evidence="1" id="KW-1133">Transmembrane helix</keyword>
<dbReference type="AlphaFoldDB" id="A0A0G0UDK5"/>
<name>A0A0G0UDK5_9BACT</name>
<dbReference type="EMBL" id="LBYI01000043">
    <property type="protein sequence ID" value="KKR48227.1"/>
    <property type="molecule type" value="Genomic_DNA"/>
</dbReference>
<dbReference type="Proteomes" id="UP000034531">
    <property type="component" value="Unassembled WGS sequence"/>
</dbReference>
<protein>
    <submittedName>
        <fullName evidence="2">Uncharacterized protein</fullName>
    </submittedName>
</protein>
<feature type="transmembrane region" description="Helical" evidence="1">
    <location>
        <begin position="105"/>
        <end position="126"/>
    </location>
</feature>
<feature type="transmembrane region" description="Helical" evidence="1">
    <location>
        <begin position="29"/>
        <end position="52"/>
    </location>
</feature>
<keyword evidence="1" id="KW-0812">Transmembrane</keyword>
<reference evidence="2 3" key="1">
    <citation type="journal article" date="2015" name="Nature">
        <title>rRNA introns, odd ribosomes, and small enigmatic genomes across a large radiation of phyla.</title>
        <authorList>
            <person name="Brown C.T."/>
            <person name="Hug L.A."/>
            <person name="Thomas B.C."/>
            <person name="Sharon I."/>
            <person name="Castelle C.J."/>
            <person name="Singh A."/>
            <person name="Wilkins M.J."/>
            <person name="Williams K.H."/>
            <person name="Banfield J.F."/>
        </authorList>
    </citation>
    <scope>NUCLEOTIDE SEQUENCE [LARGE SCALE GENOMIC DNA]</scope>
</reference>
<organism evidence="2 3">
    <name type="scientific">Candidatus Curtissbacteria bacterium GW2011_GWA1_40_16</name>
    <dbReference type="NCBI Taxonomy" id="1618405"/>
    <lineage>
        <taxon>Bacteria</taxon>
        <taxon>Candidatus Curtissiibacteriota</taxon>
    </lineage>
</organism>
<proteinExistence type="predicted"/>
<sequence length="133" mass="15200">MVNYKTEDIRVKKLAFRKEAQERIVADKFSLSVFFLCVFSILGQIGLILSSLGKLPPMIPLYYSRPWGEKMLAATYTIWILPIFAATFFVLNFFIAFFLVKDNPFLLKVLVTFALVACLASLYDVFKIVSLLV</sequence>
<accession>A0A0G0UDK5</accession>
<feature type="transmembrane region" description="Helical" evidence="1">
    <location>
        <begin position="73"/>
        <end position="99"/>
    </location>
</feature>
<evidence type="ECO:0000313" key="3">
    <source>
        <dbReference type="Proteomes" id="UP000034531"/>
    </source>
</evidence>
<gene>
    <name evidence="2" type="ORF">UT84_C0043G0003</name>
</gene>
<keyword evidence="1" id="KW-0472">Membrane</keyword>
<evidence type="ECO:0000256" key="1">
    <source>
        <dbReference type="SAM" id="Phobius"/>
    </source>
</evidence>
<evidence type="ECO:0000313" key="2">
    <source>
        <dbReference type="EMBL" id="KKR48227.1"/>
    </source>
</evidence>
<comment type="caution">
    <text evidence="2">The sequence shown here is derived from an EMBL/GenBank/DDBJ whole genome shotgun (WGS) entry which is preliminary data.</text>
</comment>